<evidence type="ECO:0000256" key="1">
    <source>
        <dbReference type="SAM" id="Phobius"/>
    </source>
</evidence>
<keyword evidence="2" id="KW-0732">Signal</keyword>
<proteinExistence type="predicted"/>
<name>A0A1B6H0D8_9HEMI</name>
<evidence type="ECO:0000313" key="3">
    <source>
        <dbReference type="EMBL" id="JAS68117.1"/>
    </source>
</evidence>
<keyword evidence="1" id="KW-1133">Transmembrane helix</keyword>
<evidence type="ECO:0000256" key="2">
    <source>
        <dbReference type="SAM" id="SignalP"/>
    </source>
</evidence>
<keyword evidence="1" id="KW-0472">Membrane</keyword>
<reference evidence="3" key="1">
    <citation type="submission" date="2015-11" db="EMBL/GenBank/DDBJ databases">
        <title>De novo transcriptome assembly of four potential Pierce s Disease insect vectors from Arizona vineyards.</title>
        <authorList>
            <person name="Tassone E.E."/>
        </authorList>
    </citation>
    <scope>NUCLEOTIDE SEQUENCE</scope>
</reference>
<dbReference type="EMBL" id="GECZ01001652">
    <property type="protein sequence ID" value="JAS68117.1"/>
    <property type="molecule type" value="Transcribed_RNA"/>
</dbReference>
<dbReference type="AlphaFoldDB" id="A0A1B6H0D8"/>
<protein>
    <submittedName>
        <fullName evidence="3">Uncharacterized protein</fullName>
    </submittedName>
</protein>
<accession>A0A1B6H0D8</accession>
<sequence>MMFTCYLNLILISILSPQIETNAASIVWDKHYSISSRDLLNSDMERISSKMLAALGLLVDDSKLERLQNLAQSQPEPMEGYHDVRFENYDYGIDYDKTDEHKNQSLKREVPERSENVVFETVLNGTNKELDYDLEKFKKDYDTATLMTPQIATLHYENETDLEEYDEVQGAFEPTVELEEVSRCNHLALWKHAVFGPICVVTEVANISSMKHLYFIPLLITKTIFVWACIYIFVAPLMWCYGGMCFCCVPFEILHPERSIKDIRERMATEEEEIISYGVSPEWLIELQEEKNLLFHDLKSLVMK</sequence>
<feature type="transmembrane region" description="Helical" evidence="1">
    <location>
        <begin position="213"/>
        <end position="234"/>
    </location>
</feature>
<feature type="signal peptide" evidence="2">
    <location>
        <begin position="1"/>
        <end position="23"/>
    </location>
</feature>
<organism evidence="3">
    <name type="scientific">Cuerna arida</name>
    <dbReference type="NCBI Taxonomy" id="1464854"/>
    <lineage>
        <taxon>Eukaryota</taxon>
        <taxon>Metazoa</taxon>
        <taxon>Ecdysozoa</taxon>
        <taxon>Arthropoda</taxon>
        <taxon>Hexapoda</taxon>
        <taxon>Insecta</taxon>
        <taxon>Pterygota</taxon>
        <taxon>Neoptera</taxon>
        <taxon>Paraneoptera</taxon>
        <taxon>Hemiptera</taxon>
        <taxon>Auchenorrhyncha</taxon>
        <taxon>Membracoidea</taxon>
        <taxon>Cicadellidae</taxon>
        <taxon>Cicadellinae</taxon>
        <taxon>Proconiini</taxon>
        <taxon>Cuerna</taxon>
    </lineage>
</organism>
<gene>
    <name evidence="3" type="ORF">g.6857</name>
</gene>
<keyword evidence="1" id="KW-0812">Transmembrane</keyword>
<feature type="chain" id="PRO_5008584090" evidence="2">
    <location>
        <begin position="24"/>
        <end position="304"/>
    </location>
</feature>